<dbReference type="STRING" id="1590841.A0A2R6RNN6"/>
<dbReference type="OMA" id="HYANARF"/>
<keyword evidence="4" id="KW-1185">Reference proteome</keyword>
<feature type="domain" description="Thioredoxin" evidence="2">
    <location>
        <begin position="222"/>
        <end position="311"/>
    </location>
</feature>
<dbReference type="SUPFAM" id="SSF52833">
    <property type="entry name" value="Thioredoxin-like"/>
    <property type="match status" value="1"/>
</dbReference>
<dbReference type="PANTHER" id="PTHR46050:SF18">
    <property type="entry name" value="TETRATRICOPEPTIDE REPEAT (TPR)-LIKE SUPERFAMILY PROTEIN"/>
    <property type="match status" value="1"/>
</dbReference>
<gene>
    <name evidence="3" type="ORF">CEY00_Acc04921</name>
</gene>
<organism evidence="3 4">
    <name type="scientific">Actinidia chinensis var. chinensis</name>
    <name type="common">Chinese soft-hair kiwi</name>
    <dbReference type="NCBI Taxonomy" id="1590841"/>
    <lineage>
        <taxon>Eukaryota</taxon>
        <taxon>Viridiplantae</taxon>
        <taxon>Streptophyta</taxon>
        <taxon>Embryophyta</taxon>
        <taxon>Tracheophyta</taxon>
        <taxon>Spermatophyta</taxon>
        <taxon>Magnoliopsida</taxon>
        <taxon>eudicotyledons</taxon>
        <taxon>Gunneridae</taxon>
        <taxon>Pentapetalae</taxon>
        <taxon>asterids</taxon>
        <taxon>Ericales</taxon>
        <taxon>Actinidiaceae</taxon>
        <taxon>Actinidia</taxon>
    </lineage>
</organism>
<sequence>MQVEALLKLHRHQEAHKIFQKGPSFDVDSCIRFFGPACSAYLLTIRAQVYMAAGRFEDAVAASQRAARIDSSNYEVNEIVKRAQAVALARSNGNKLFKASKLLEASTAYSEGLEHYQYSSILLCNRAACRSKLGQFEKAAEECTAALNVQPSYSKARLRRANCNAKLERWEAAIQDYEALIRETPGDKEVGEALFEARVQLKKRHGEDTKDMKFGPNMVSITGNESFRHFVTAPGMSVVLFCNKTCHKKVVLVMEQVCKGFPSVNFLKVEIEDHLYLAKSEGVSSIPAFKIYKNGSKIKDIPGNNRELLESSVKLYSR</sequence>
<proteinExistence type="predicted"/>
<dbReference type="AlphaFoldDB" id="A0A2R6RNN6"/>
<name>A0A2R6RNN6_ACTCC</name>
<dbReference type="PROSITE" id="PS50005">
    <property type="entry name" value="TPR"/>
    <property type="match status" value="1"/>
</dbReference>
<dbReference type="PANTHER" id="PTHR46050">
    <property type="entry name" value="TPR REPEAT-CONTAINING THIOREDOXIN"/>
    <property type="match status" value="1"/>
</dbReference>
<dbReference type="GO" id="GO:0006950">
    <property type="term" value="P:response to stress"/>
    <property type="evidence" value="ECO:0007669"/>
    <property type="project" value="UniProtKB-ARBA"/>
</dbReference>
<dbReference type="InterPro" id="IPR036249">
    <property type="entry name" value="Thioredoxin-like_sf"/>
</dbReference>
<dbReference type="InterPro" id="IPR044534">
    <property type="entry name" value="TTL1-4"/>
</dbReference>
<evidence type="ECO:0000313" key="4">
    <source>
        <dbReference type="Proteomes" id="UP000241394"/>
    </source>
</evidence>
<dbReference type="Gramene" id="PSS31646">
    <property type="protein sequence ID" value="PSS31646"/>
    <property type="gene ID" value="CEY00_Acc04921"/>
</dbReference>
<dbReference type="SMART" id="SM00028">
    <property type="entry name" value="TPR"/>
    <property type="match status" value="3"/>
</dbReference>
<dbReference type="InterPro" id="IPR019734">
    <property type="entry name" value="TPR_rpt"/>
</dbReference>
<dbReference type="Pfam" id="PF00085">
    <property type="entry name" value="Thioredoxin"/>
    <property type="match status" value="1"/>
</dbReference>
<dbReference type="Gene3D" id="1.25.40.10">
    <property type="entry name" value="Tetratricopeptide repeat domain"/>
    <property type="match status" value="1"/>
</dbReference>
<dbReference type="InterPro" id="IPR011990">
    <property type="entry name" value="TPR-like_helical_dom_sf"/>
</dbReference>
<dbReference type="CDD" id="cd02947">
    <property type="entry name" value="TRX_family"/>
    <property type="match status" value="1"/>
</dbReference>
<protein>
    <submittedName>
        <fullName evidence="3">TPR repeat-containing thioredoxin like</fullName>
    </submittedName>
</protein>
<dbReference type="GO" id="GO:0005737">
    <property type="term" value="C:cytoplasm"/>
    <property type="evidence" value="ECO:0007669"/>
    <property type="project" value="TreeGrafter"/>
</dbReference>
<reference evidence="4" key="2">
    <citation type="journal article" date="2018" name="BMC Genomics">
        <title>A manually annotated Actinidia chinensis var. chinensis (kiwifruit) genome highlights the challenges associated with draft genomes and gene prediction in plants.</title>
        <authorList>
            <person name="Pilkington S.M."/>
            <person name="Crowhurst R."/>
            <person name="Hilario E."/>
            <person name="Nardozza S."/>
            <person name="Fraser L."/>
            <person name="Peng Y."/>
            <person name="Gunaseelan K."/>
            <person name="Simpson R."/>
            <person name="Tahir J."/>
            <person name="Deroles S.C."/>
            <person name="Templeton K."/>
            <person name="Luo Z."/>
            <person name="Davy M."/>
            <person name="Cheng C."/>
            <person name="McNeilage M."/>
            <person name="Scaglione D."/>
            <person name="Liu Y."/>
            <person name="Zhang Q."/>
            <person name="Datson P."/>
            <person name="De Silva N."/>
            <person name="Gardiner S.E."/>
            <person name="Bassett H."/>
            <person name="Chagne D."/>
            <person name="McCallum J."/>
            <person name="Dzierzon H."/>
            <person name="Deng C."/>
            <person name="Wang Y.Y."/>
            <person name="Barron L."/>
            <person name="Manako K."/>
            <person name="Bowen J."/>
            <person name="Foster T.M."/>
            <person name="Erridge Z.A."/>
            <person name="Tiffin H."/>
            <person name="Waite C.N."/>
            <person name="Davies K.M."/>
            <person name="Grierson E.P."/>
            <person name="Laing W.A."/>
            <person name="Kirk R."/>
            <person name="Chen X."/>
            <person name="Wood M."/>
            <person name="Montefiori M."/>
            <person name="Brummell D.A."/>
            <person name="Schwinn K.E."/>
            <person name="Catanach A."/>
            <person name="Fullerton C."/>
            <person name="Li D."/>
            <person name="Meiyalaghan S."/>
            <person name="Nieuwenhuizen N."/>
            <person name="Read N."/>
            <person name="Prakash R."/>
            <person name="Hunter D."/>
            <person name="Zhang H."/>
            <person name="McKenzie M."/>
            <person name="Knabel M."/>
            <person name="Harris A."/>
            <person name="Allan A.C."/>
            <person name="Gleave A."/>
            <person name="Chen A."/>
            <person name="Janssen B.J."/>
            <person name="Plunkett B."/>
            <person name="Ampomah-Dwamena C."/>
            <person name="Voogd C."/>
            <person name="Leif D."/>
            <person name="Lafferty D."/>
            <person name="Souleyre E.J.F."/>
            <person name="Varkonyi-Gasic E."/>
            <person name="Gambi F."/>
            <person name="Hanley J."/>
            <person name="Yao J.L."/>
            <person name="Cheung J."/>
            <person name="David K.M."/>
            <person name="Warren B."/>
            <person name="Marsh K."/>
            <person name="Snowden K.C."/>
            <person name="Lin-Wang K."/>
            <person name="Brian L."/>
            <person name="Martinez-Sanchez M."/>
            <person name="Wang M."/>
            <person name="Ileperuma N."/>
            <person name="Macnee N."/>
            <person name="Campin R."/>
            <person name="McAtee P."/>
            <person name="Drummond R.S.M."/>
            <person name="Espley R.V."/>
            <person name="Ireland H.S."/>
            <person name="Wu R."/>
            <person name="Atkinson R.G."/>
            <person name="Karunairetnam S."/>
            <person name="Bulley S."/>
            <person name="Chunkath S."/>
            <person name="Hanley Z."/>
            <person name="Storey R."/>
            <person name="Thrimawithana A.H."/>
            <person name="Thomson S."/>
            <person name="David C."/>
            <person name="Testolin R."/>
            <person name="Huang H."/>
            <person name="Hellens R.P."/>
            <person name="Schaffer R.J."/>
        </authorList>
    </citation>
    <scope>NUCLEOTIDE SEQUENCE [LARGE SCALE GENOMIC DNA]</scope>
    <source>
        <strain evidence="4">cv. Red5</strain>
    </source>
</reference>
<accession>A0A2R6RNN6</accession>
<dbReference type="Pfam" id="PF13432">
    <property type="entry name" value="TPR_16"/>
    <property type="match status" value="1"/>
</dbReference>
<dbReference type="InParanoid" id="A0A2R6RNN6"/>
<evidence type="ECO:0000259" key="2">
    <source>
        <dbReference type="Pfam" id="PF00085"/>
    </source>
</evidence>
<evidence type="ECO:0000256" key="1">
    <source>
        <dbReference type="PROSITE-ProRule" id="PRU00339"/>
    </source>
</evidence>
<keyword evidence="1" id="KW-0802">TPR repeat</keyword>
<dbReference type="EMBL" id="NKQK01000004">
    <property type="protein sequence ID" value="PSS31646.1"/>
    <property type="molecule type" value="Genomic_DNA"/>
</dbReference>
<dbReference type="SUPFAM" id="SSF48452">
    <property type="entry name" value="TPR-like"/>
    <property type="match status" value="2"/>
</dbReference>
<dbReference type="Gene3D" id="3.40.30.10">
    <property type="entry name" value="Glutaredoxin"/>
    <property type="match status" value="1"/>
</dbReference>
<dbReference type="InterPro" id="IPR013766">
    <property type="entry name" value="Thioredoxin_domain"/>
</dbReference>
<evidence type="ECO:0000313" key="3">
    <source>
        <dbReference type="EMBL" id="PSS31646.1"/>
    </source>
</evidence>
<feature type="repeat" description="TPR" evidence="1">
    <location>
        <begin position="40"/>
        <end position="73"/>
    </location>
</feature>
<reference evidence="3 4" key="1">
    <citation type="submission" date="2017-07" db="EMBL/GenBank/DDBJ databases">
        <title>An improved, manually edited Actinidia chinensis var. chinensis (kiwifruit) genome highlights the challenges associated with draft genomes and gene prediction in plants.</title>
        <authorList>
            <person name="Pilkington S."/>
            <person name="Crowhurst R."/>
            <person name="Hilario E."/>
            <person name="Nardozza S."/>
            <person name="Fraser L."/>
            <person name="Peng Y."/>
            <person name="Gunaseelan K."/>
            <person name="Simpson R."/>
            <person name="Tahir J."/>
            <person name="Deroles S."/>
            <person name="Templeton K."/>
            <person name="Luo Z."/>
            <person name="Davy M."/>
            <person name="Cheng C."/>
            <person name="Mcneilage M."/>
            <person name="Scaglione D."/>
            <person name="Liu Y."/>
            <person name="Zhang Q."/>
            <person name="Datson P."/>
            <person name="De Silva N."/>
            <person name="Gardiner S."/>
            <person name="Bassett H."/>
            <person name="Chagne D."/>
            <person name="Mccallum J."/>
            <person name="Dzierzon H."/>
            <person name="Deng C."/>
            <person name="Wang Y.-Y."/>
            <person name="Barron N."/>
            <person name="Manako K."/>
            <person name="Bowen J."/>
            <person name="Foster T."/>
            <person name="Erridge Z."/>
            <person name="Tiffin H."/>
            <person name="Waite C."/>
            <person name="Davies K."/>
            <person name="Grierson E."/>
            <person name="Laing W."/>
            <person name="Kirk R."/>
            <person name="Chen X."/>
            <person name="Wood M."/>
            <person name="Montefiori M."/>
            <person name="Brummell D."/>
            <person name="Schwinn K."/>
            <person name="Catanach A."/>
            <person name="Fullerton C."/>
            <person name="Li D."/>
            <person name="Meiyalaghan S."/>
            <person name="Nieuwenhuizen N."/>
            <person name="Read N."/>
            <person name="Prakash R."/>
            <person name="Hunter D."/>
            <person name="Zhang H."/>
            <person name="Mckenzie M."/>
            <person name="Knabel M."/>
            <person name="Harris A."/>
            <person name="Allan A."/>
            <person name="Chen A."/>
            <person name="Janssen B."/>
            <person name="Plunkett B."/>
            <person name="Dwamena C."/>
            <person name="Voogd C."/>
            <person name="Leif D."/>
            <person name="Lafferty D."/>
            <person name="Souleyre E."/>
            <person name="Varkonyi-Gasic E."/>
            <person name="Gambi F."/>
            <person name="Hanley J."/>
            <person name="Yao J.-L."/>
            <person name="Cheung J."/>
            <person name="David K."/>
            <person name="Warren B."/>
            <person name="Marsh K."/>
            <person name="Snowden K."/>
            <person name="Lin-Wang K."/>
            <person name="Brian L."/>
            <person name="Martinez-Sanchez M."/>
            <person name="Wang M."/>
            <person name="Ileperuma N."/>
            <person name="Macnee N."/>
            <person name="Campin R."/>
            <person name="Mcatee P."/>
            <person name="Drummond R."/>
            <person name="Espley R."/>
            <person name="Ireland H."/>
            <person name="Wu R."/>
            <person name="Atkinson R."/>
            <person name="Karunairetnam S."/>
            <person name="Bulley S."/>
            <person name="Chunkath S."/>
            <person name="Hanley Z."/>
            <person name="Storey R."/>
            <person name="Thrimawithana A."/>
            <person name="Thomson S."/>
            <person name="David C."/>
            <person name="Testolin R."/>
        </authorList>
    </citation>
    <scope>NUCLEOTIDE SEQUENCE [LARGE SCALE GENOMIC DNA]</scope>
    <source>
        <strain evidence="4">cv. Red5</strain>
        <tissue evidence="3">Young leaf</tissue>
    </source>
</reference>
<dbReference type="OrthoDB" id="2335338at2759"/>
<dbReference type="Proteomes" id="UP000241394">
    <property type="component" value="Chromosome LG4"/>
</dbReference>
<comment type="caution">
    <text evidence="3">The sequence shown here is derived from an EMBL/GenBank/DDBJ whole genome shotgun (WGS) entry which is preliminary data.</text>
</comment>